<protein>
    <submittedName>
        <fullName evidence="2">Cytochrome P450 306a1</fullName>
    </submittedName>
</protein>
<dbReference type="AlphaFoldDB" id="A0A0A1WV25"/>
<feature type="region of interest" description="Disordered" evidence="1">
    <location>
        <begin position="1"/>
        <end position="33"/>
    </location>
</feature>
<reference evidence="2" key="1">
    <citation type="submission" date="2014-11" db="EMBL/GenBank/DDBJ databases">
        <authorList>
            <person name="Geib S."/>
        </authorList>
    </citation>
    <scope>NUCLEOTIDE SEQUENCE</scope>
</reference>
<reference evidence="2" key="2">
    <citation type="journal article" date="2015" name="Gigascience">
        <title>Reconstructing a comprehensive transcriptome assembly of a white-pupal translocated strain of the pest fruit fly Bactrocera cucurbitae.</title>
        <authorList>
            <person name="Sim S.B."/>
            <person name="Calla B."/>
            <person name="Hall B."/>
            <person name="DeRego T."/>
            <person name="Geib S.M."/>
        </authorList>
    </citation>
    <scope>NUCLEOTIDE SEQUENCE</scope>
</reference>
<evidence type="ECO:0000313" key="2">
    <source>
        <dbReference type="EMBL" id="JAD02486.1"/>
    </source>
</evidence>
<gene>
    <name evidence="2" type="primary">phm_1</name>
    <name evidence="2" type="ORF">g.53642</name>
</gene>
<feature type="compositionally biased region" description="Acidic residues" evidence="1">
    <location>
        <begin position="73"/>
        <end position="88"/>
    </location>
</feature>
<feature type="region of interest" description="Disordered" evidence="1">
    <location>
        <begin position="52"/>
        <end position="91"/>
    </location>
</feature>
<sequence length="114" mass="13386">MDEKSQNMSSSSSQKRTLSQKKNRSYGISKQACTEDRVDSLTTTLFEIQSAAKEEEEKRLKKELEKEAVRKEDDDDEEEEEEDMDEPLTAEAKAEWDDYRKCLIRLNEILIEFL</sequence>
<organism evidence="2">
    <name type="scientific">Zeugodacus cucurbitae</name>
    <name type="common">Melon fruit fly</name>
    <name type="synonym">Bactrocera cucurbitae</name>
    <dbReference type="NCBI Taxonomy" id="28588"/>
    <lineage>
        <taxon>Eukaryota</taxon>
        <taxon>Metazoa</taxon>
        <taxon>Ecdysozoa</taxon>
        <taxon>Arthropoda</taxon>
        <taxon>Hexapoda</taxon>
        <taxon>Insecta</taxon>
        <taxon>Pterygota</taxon>
        <taxon>Neoptera</taxon>
        <taxon>Endopterygota</taxon>
        <taxon>Diptera</taxon>
        <taxon>Brachycera</taxon>
        <taxon>Muscomorpha</taxon>
        <taxon>Tephritoidea</taxon>
        <taxon>Tephritidae</taxon>
        <taxon>Zeugodacus</taxon>
        <taxon>Zeugodacus</taxon>
    </lineage>
</organism>
<name>A0A0A1WV25_ZEUCU</name>
<dbReference type="EMBL" id="GBXI01011806">
    <property type="protein sequence ID" value="JAD02486.1"/>
    <property type="molecule type" value="Transcribed_RNA"/>
</dbReference>
<feature type="compositionally biased region" description="Basic and acidic residues" evidence="1">
    <location>
        <begin position="52"/>
        <end position="72"/>
    </location>
</feature>
<accession>A0A0A1WV25</accession>
<evidence type="ECO:0000256" key="1">
    <source>
        <dbReference type="SAM" id="MobiDB-lite"/>
    </source>
</evidence>
<proteinExistence type="predicted"/>